<evidence type="ECO:0000256" key="1">
    <source>
        <dbReference type="SAM" id="Phobius"/>
    </source>
</evidence>
<feature type="transmembrane region" description="Helical" evidence="1">
    <location>
        <begin position="119"/>
        <end position="139"/>
    </location>
</feature>
<evidence type="ECO:0000313" key="2">
    <source>
        <dbReference type="EMBL" id="KAA5537221.1"/>
    </source>
</evidence>
<feature type="transmembrane region" description="Helical" evidence="1">
    <location>
        <begin position="12"/>
        <end position="30"/>
    </location>
</feature>
<gene>
    <name evidence="2" type="ORF">F0919_05990</name>
</gene>
<name>A0A5M6CPP7_9BACT</name>
<feature type="transmembrane region" description="Helical" evidence="1">
    <location>
        <begin position="151"/>
        <end position="172"/>
    </location>
</feature>
<feature type="transmembrane region" description="Helical" evidence="1">
    <location>
        <begin position="42"/>
        <end position="67"/>
    </location>
</feature>
<dbReference type="Proteomes" id="UP000323632">
    <property type="component" value="Unassembled WGS sequence"/>
</dbReference>
<keyword evidence="1" id="KW-0472">Membrane</keyword>
<keyword evidence="1" id="KW-0812">Transmembrane</keyword>
<accession>A0A5M6CPP7</accession>
<dbReference type="AlphaFoldDB" id="A0A5M6CPP7"/>
<feature type="transmembrane region" description="Helical" evidence="1">
    <location>
        <begin position="79"/>
        <end position="99"/>
    </location>
</feature>
<keyword evidence="3" id="KW-1185">Reference proteome</keyword>
<dbReference type="RefSeq" id="WP_150031797.1">
    <property type="nucleotide sequence ID" value="NZ_VWSH01000001.1"/>
</dbReference>
<protein>
    <submittedName>
        <fullName evidence="2">Rod shape-determining protein MreD</fullName>
    </submittedName>
</protein>
<dbReference type="EMBL" id="VWSH01000001">
    <property type="protein sequence ID" value="KAA5537221.1"/>
    <property type="molecule type" value="Genomic_DNA"/>
</dbReference>
<comment type="caution">
    <text evidence="2">The sequence shown here is derived from an EMBL/GenBank/DDBJ whole genome shotgun (WGS) entry which is preliminary data.</text>
</comment>
<reference evidence="2 3" key="1">
    <citation type="submission" date="2019-09" db="EMBL/GenBank/DDBJ databases">
        <title>Genome sequence and assembly of Taibaiella sp.</title>
        <authorList>
            <person name="Chhetri G."/>
        </authorList>
    </citation>
    <scope>NUCLEOTIDE SEQUENCE [LARGE SCALE GENOMIC DNA]</scope>
    <source>
        <strain evidence="2 3">KVB11</strain>
    </source>
</reference>
<keyword evidence="1" id="KW-1133">Transmembrane helix</keyword>
<proteinExistence type="predicted"/>
<organism evidence="2 3">
    <name type="scientific">Taibaiella lutea</name>
    <dbReference type="NCBI Taxonomy" id="2608001"/>
    <lineage>
        <taxon>Bacteria</taxon>
        <taxon>Pseudomonadati</taxon>
        <taxon>Bacteroidota</taxon>
        <taxon>Chitinophagia</taxon>
        <taxon>Chitinophagales</taxon>
        <taxon>Chitinophagaceae</taxon>
        <taxon>Taibaiella</taxon>
    </lineage>
</organism>
<evidence type="ECO:0000313" key="3">
    <source>
        <dbReference type="Proteomes" id="UP000323632"/>
    </source>
</evidence>
<sequence>MSVYLRNAFRFILLVLIQVLLLNKISLFWWTSPGGIPPYVPYIYPLFILLLPFATPVWFLLVAGFMMGVTVDTFMNTGGMHAAACVLMAFARTIVLESLLPKRLDEFKTMSPNVKSMGWTPFMTYAAILLTVHHIYFFVLEIWGFQSIGYMFIKVLISLITSLIFVALYSLLFSSSINTIYYDK</sequence>